<dbReference type="InterPro" id="IPR009057">
    <property type="entry name" value="Homeodomain-like_sf"/>
</dbReference>
<dbReference type="EMBL" id="JADIKF010000036">
    <property type="protein sequence ID" value="MBM7129054.1"/>
    <property type="molecule type" value="Genomic_DNA"/>
</dbReference>
<evidence type="ECO:0000256" key="2">
    <source>
        <dbReference type="ARBA" id="ARBA00023125"/>
    </source>
</evidence>
<dbReference type="PROSITE" id="PS50977">
    <property type="entry name" value="HTH_TETR_2"/>
    <property type="match status" value="1"/>
</dbReference>
<proteinExistence type="predicted"/>
<reference evidence="6" key="1">
    <citation type="submission" date="2020-10" db="EMBL/GenBank/DDBJ databases">
        <title>Phylogeny of dyella-like bacteria.</title>
        <authorList>
            <person name="Fu J."/>
        </authorList>
    </citation>
    <scope>NUCLEOTIDE SEQUENCE</scope>
    <source>
        <strain evidence="6">DHON07</strain>
    </source>
</reference>
<keyword evidence="1" id="KW-0805">Transcription regulation</keyword>
<dbReference type="Gene3D" id="1.10.357.10">
    <property type="entry name" value="Tetracycline Repressor, domain 2"/>
    <property type="match status" value="1"/>
</dbReference>
<evidence type="ECO:0000256" key="1">
    <source>
        <dbReference type="ARBA" id="ARBA00023015"/>
    </source>
</evidence>
<dbReference type="PANTHER" id="PTHR30055">
    <property type="entry name" value="HTH-TYPE TRANSCRIPTIONAL REGULATOR RUTR"/>
    <property type="match status" value="1"/>
</dbReference>
<protein>
    <submittedName>
        <fullName evidence="6">TetR family transcriptional regulator</fullName>
    </submittedName>
</protein>
<sequence>MTTENLGRRERKKAATRQAIADAALTLFLERGYDAVSIKDVADAADVSVTTVFKHFSGKEALVFDLDQEMETGFVEAVQTRPSDQSVVDALHDHILALWRAFEGHSQRNQFVALIDSTPVLRAYADRMWTRHTKTLGTALAKELGQDANDPTCRAAARLILDIPALTRDGADSEAAIRAVFSLLRDGWSDGNRRFN</sequence>
<dbReference type="PROSITE" id="PS01081">
    <property type="entry name" value="HTH_TETR_1"/>
    <property type="match status" value="1"/>
</dbReference>
<evidence type="ECO:0000259" key="5">
    <source>
        <dbReference type="PROSITE" id="PS50977"/>
    </source>
</evidence>
<comment type="caution">
    <text evidence="6">The sequence shown here is derived from an EMBL/GenBank/DDBJ whole genome shotgun (WGS) entry which is preliminary data.</text>
</comment>
<evidence type="ECO:0000313" key="7">
    <source>
        <dbReference type="Proteomes" id="UP001430193"/>
    </source>
</evidence>
<evidence type="ECO:0000256" key="3">
    <source>
        <dbReference type="ARBA" id="ARBA00023163"/>
    </source>
</evidence>
<dbReference type="PANTHER" id="PTHR30055:SF234">
    <property type="entry name" value="HTH-TYPE TRANSCRIPTIONAL REGULATOR BETI"/>
    <property type="match status" value="1"/>
</dbReference>
<dbReference type="InterPro" id="IPR001647">
    <property type="entry name" value="HTH_TetR"/>
</dbReference>
<dbReference type="SUPFAM" id="SSF46689">
    <property type="entry name" value="Homeodomain-like"/>
    <property type="match status" value="1"/>
</dbReference>
<dbReference type="Pfam" id="PF00440">
    <property type="entry name" value="TetR_N"/>
    <property type="match status" value="1"/>
</dbReference>
<dbReference type="InterPro" id="IPR023772">
    <property type="entry name" value="DNA-bd_HTH_TetR-type_CS"/>
</dbReference>
<accession>A0ABS2KD04</accession>
<dbReference type="RefSeq" id="WP_204630665.1">
    <property type="nucleotide sequence ID" value="NZ_BSOC01000007.1"/>
</dbReference>
<keyword evidence="3" id="KW-0804">Transcription</keyword>
<evidence type="ECO:0000256" key="4">
    <source>
        <dbReference type="PROSITE-ProRule" id="PRU00335"/>
    </source>
</evidence>
<evidence type="ECO:0000313" key="6">
    <source>
        <dbReference type="EMBL" id="MBM7129054.1"/>
    </source>
</evidence>
<keyword evidence="2 4" id="KW-0238">DNA-binding</keyword>
<feature type="domain" description="HTH tetR-type" evidence="5">
    <location>
        <begin position="14"/>
        <end position="74"/>
    </location>
</feature>
<feature type="DNA-binding region" description="H-T-H motif" evidence="4">
    <location>
        <begin position="37"/>
        <end position="56"/>
    </location>
</feature>
<dbReference type="Proteomes" id="UP001430193">
    <property type="component" value="Unassembled WGS sequence"/>
</dbReference>
<keyword evidence="7" id="KW-1185">Reference proteome</keyword>
<dbReference type="PRINTS" id="PR00455">
    <property type="entry name" value="HTHTETR"/>
</dbReference>
<gene>
    <name evidence="6" type="ORF">ISS99_05930</name>
</gene>
<dbReference type="InterPro" id="IPR050109">
    <property type="entry name" value="HTH-type_TetR-like_transc_reg"/>
</dbReference>
<organism evidence="6 7">
    <name type="scientific">Dyella mobilis</name>
    <dbReference type="NCBI Taxonomy" id="1849582"/>
    <lineage>
        <taxon>Bacteria</taxon>
        <taxon>Pseudomonadati</taxon>
        <taxon>Pseudomonadota</taxon>
        <taxon>Gammaproteobacteria</taxon>
        <taxon>Lysobacterales</taxon>
        <taxon>Rhodanobacteraceae</taxon>
        <taxon>Dyella</taxon>
    </lineage>
</organism>
<name>A0ABS2KD04_9GAMM</name>